<proteinExistence type="predicted"/>
<organism evidence="1 2">
    <name type="scientific">Lactococcus fujiensis JCM 16395</name>
    <dbReference type="NCBI Taxonomy" id="1291764"/>
    <lineage>
        <taxon>Bacteria</taxon>
        <taxon>Bacillati</taxon>
        <taxon>Bacillota</taxon>
        <taxon>Bacilli</taxon>
        <taxon>Lactobacillales</taxon>
        <taxon>Streptococcaceae</taxon>
        <taxon>Lactococcus</taxon>
    </lineage>
</organism>
<comment type="caution">
    <text evidence="1">The sequence shown here is derived from an EMBL/GenBank/DDBJ whole genome shotgun (WGS) entry which is preliminary data.</text>
</comment>
<accession>A0A2A5RNR2</accession>
<protein>
    <submittedName>
        <fullName evidence="1">Uncharacterized protein</fullName>
    </submittedName>
</protein>
<reference evidence="1 2" key="1">
    <citation type="submission" date="2014-12" db="EMBL/GenBank/DDBJ databases">
        <title>Draft genome sequences of 10 type strains of Lactococcus.</title>
        <authorList>
            <person name="Sun Z."/>
            <person name="Zhong Z."/>
            <person name="Liu W."/>
            <person name="Zhang W."/>
            <person name="Zhang H."/>
        </authorList>
    </citation>
    <scope>NUCLEOTIDE SEQUENCE [LARGE SCALE GENOMIC DNA]</scope>
    <source>
        <strain evidence="1 2">JCM 16395</strain>
    </source>
</reference>
<dbReference type="RefSeq" id="WP_054639216.1">
    <property type="nucleotide sequence ID" value="NZ_BBAL01000003.1"/>
</dbReference>
<name>A0A2A5RNR2_9LACT</name>
<evidence type="ECO:0000313" key="1">
    <source>
        <dbReference type="EMBL" id="PCS00996.1"/>
    </source>
</evidence>
<evidence type="ECO:0000313" key="2">
    <source>
        <dbReference type="Proteomes" id="UP000218181"/>
    </source>
</evidence>
<keyword evidence="2" id="KW-1185">Reference proteome</keyword>
<dbReference type="Proteomes" id="UP000218181">
    <property type="component" value="Unassembled WGS sequence"/>
</dbReference>
<gene>
    <name evidence="1" type="ORF">RT41_GL000786</name>
</gene>
<sequence>MYSIILDTTISATEKVLFVKTKSDIEFGRSFDQELKALLNELTFIPNSSKIVEFKEEVRKRALII</sequence>
<dbReference type="STRING" id="1291764.GCA_001311235_01083"/>
<dbReference type="EMBL" id="JXJU01000002">
    <property type="protein sequence ID" value="PCS00996.1"/>
    <property type="molecule type" value="Genomic_DNA"/>
</dbReference>
<dbReference type="AlphaFoldDB" id="A0A2A5RNR2"/>